<reference evidence="2 3" key="1">
    <citation type="submission" date="2019-07" db="EMBL/GenBank/DDBJ databases">
        <title>Annotation for the trematode Paragonimus westermani.</title>
        <authorList>
            <person name="Choi Y.-J."/>
        </authorList>
    </citation>
    <scope>NUCLEOTIDE SEQUENCE [LARGE SCALE GENOMIC DNA]</scope>
    <source>
        <strain evidence="2">180907_Pwestermani</strain>
    </source>
</reference>
<evidence type="ECO:0000313" key="3">
    <source>
        <dbReference type="Proteomes" id="UP000699462"/>
    </source>
</evidence>
<dbReference type="EMBL" id="JTDF01011803">
    <property type="protein sequence ID" value="KAF8563456.1"/>
    <property type="molecule type" value="Genomic_DNA"/>
</dbReference>
<dbReference type="Proteomes" id="UP000699462">
    <property type="component" value="Unassembled WGS sequence"/>
</dbReference>
<sequence>MQPGYPGHEHYNYSAAVDSGANQCRHHYSLQLNPTQRGYLSCRLQEERARFALLQAQFSKQLSDTWACLQVTRSAGGLKSADLYGSVLPNPLSNNELRLDPAGASDGASTGGGGGGVPGAACGVASTIYMGLDQMRIPPQRSGQGQTDQLGWEPSESTADEFSMDGISRAQDQAAPGSDRLQTNLGFSVSLHDQEEPNFWCPTMANVYGSTGDARDHSQHMCHLCSPQDTVMRLGNKPTELV</sequence>
<dbReference type="OrthoDB" id="6018897at2759"/>
<name>A0A8T0D7V3_9TREM</name>
<evidence type="ECO:0000313" key="2">
    <source>
        <dbReference type="EMBL" id="KAF8563456.1"/>
    </source>
</evidence>
<gene>
    <name evidence="2" type="ORF">P879_11436</name>
</gene>
<organism evidence="2 3">
    <name type="scientific">Paragonimus westermani</name>
    <dbReference type="NCBI Taxonomy" id="34504"/>
    <lineage>
        <taxon>Eukaryota</taxon>
        <taxon>Metazoa</taxon>
        <taxon>Spiralia</taxon>
        <taxon>Lophotrochozoa</taxon>
        <taxon>Platyhelminthes</taxon>
        <taxon>Trematoda</taxon>
        <taxon>Digenea</taxon>
        <taxon>Plagiorchiida</taxon>
        <taxon>Troglotremata</taxon>
        <taxon>Troglotrematidae</taxon>
        <taxon>Paragonimus</taxon>
    </lineage>
</organism>
<feature type="region of interest" description="Disordered" evidence="1">
    <location>
        <begin position="136"/>
        <end position="160"/>
    </location>
</feature>
<dbReference type="AlphaFoldDB" id="A0A8T0D7V3"/>
<proteinExistence type="predicted"/>
<comment type="caution">
    <text evidence="2">The sequence shown here is derived from an EMBL/GenBank/DDBJ whole genome shotgun (WGS) entry which is preliminary data.</text>
</comment>
<keyword evidence="3" id="KW-1185">Reference proteome</keyword>
<accession>A0A8T0D7V3</accession>
<protein>
    <submittedName>
        <fullName evidence="2">Uncharacterized protein</fullName>
    </submittedName>
</protein>
<evidence type="ECO:0000256" key="1">
    <source>
        <dbReference type="SAM" id="MobiDB-lite"/>
    </source>
</evidence>